<organism evidence="1 2">
    <name type="scientific">Acidithiobacillus montserratensis</name>
    <dbReference type="NCBI Taxonomy" id="2729135"/>
    <lineage>
        <taxon>Bacteria</taxon>
        <taxon>Pseudomonadati</taxon>
        <taxon>Pseudomonadota</taxon>
        <taxon>Acidithiobacillia</taxon>
        <taxon>Acidithiobacillales</taxon>
        <taxon>Acidithiobacillaceae</taxon>
        <taxon>Acidithiobacillus</taxon>
    </lineage>
</organism>
<proteinExistence type="predicted"/>
<dbReference type="Proteomes" id="UP001195965">
    <property type="component" value="Chromosome"/>
</dbReference>
<accession>A0ACD5HHP2</accession>
<protein>
    <submittedName>
        <fullName evidence="1">Uncharacterized protein</fullName>
    </submittedName>
</protein>
<reference evidence="1 2" key="1">
    <citation type="journal article" date="2021" name="ISME J.">
        <title>Genomic evolution of the class Acidithiobacillia: deep-branching Proteobacteria living in extreme acidic conditions.</title>
        <authorList>
            <person name="Moya-Beltran A."/>
            <person name="Beard S."/>
            <person name="Rojas-Villalobos C."/>
            <person name="Issotta F."/>
            <person name="Gallardo Y."/>
            <person name="Ulloa R."/>
            <person name="Giaveno A."/>
            <person name="Degli Esposti M."/>
            <person name="Johnson D.B."/>
            <person name="Quatrini R."/>
        </authorList>
    </citation>
    <scope>NUCLEOTIDE SEQUENCE [LARGE SCALE GENOMIC DNA]</scope>
    <source>
        <strain evidence="1 2">GG1-14</strain>
    </source>
</reference>
<evidence type="ECO:0000313" key="2">
    <source>
        <dbReference type="Proteomes" id="UP001195965"/>
    </source>
</evidence>
<sequence length="390" mass="42866">MALAYVFVPLDFKPHIGAADLTGIRRQREAWMRQAVRDLATGQAATALAGLDKAGRLHIAEDNIGARADLVQRWASSEVPIKARLMLARTNEDVSDLNQLARHVLKSAGALEDSVDLPDGRETREIAVGERIRFTRNDYRLDVRNGTTATVKGLEQRNGQVFLNAETDGGQVVQFQGTGAEAFTDFDYAYATTVHKSQGMTVESSHLLITPGVDREWSYVGLSRARGEAHVYLSEETIQDMMQDIPPTQKMLDFAASVAHQKDLDLPEEAAGNFQVCRDFLNEYAPHEINSDFTELAAAAREAARQMAVSHAKDTTQDYAEILEALSEDVQEALNGGAPLGEAVSDVVENGMTRLEVEVEAEAPQVAEPPDVEVPPVETYQDLEWEFEPG</sequence>
<dbReference type="EMBL" id="CP127526">
    <property type="protein sequence ID" value="XRI74445.1"/>
    <property type="molecule type" value="Genomic_DNA"/>
</dbReference>
<keyword evidence="2" id="KW-1185">Reference proteome</keyword>
<name>A0ACD5HHP2_9PROT</name>
<evidence type="ECO:0000313" key="1">
    <source>
        <dbReference type="EMBL" id="XRI74445.1"/>
    </source>
</evidence>
<gene>
    <name evidence="1" type="ORF">HHS34_004415</name>
</gene>